<keyword evidence="4" id="KW-1185">Reference proteome</keyword>
<feature type="region of interest" description="Disordered" evidence="2">
    <location>
        <begin position="205"/>
        <end position="236"/>
    </location>
</feature>
<dbReference type="Proteomes" id="UP000479710">
    <property type="component" value="Unassembled WGS sequence"/>
</dbReference>
<comment type="caution">
    <text evidence="3">The sequence shown here is derived from an EMBL/GenBank/DDBJ whole genome shotgun (WGS) entry which is preliminary data.</text>
</comment>
<dbReference type="PANTHER" id="PTHR31807:SF2">
    <property type="entry name" value="PROTEIN SNOWY COTYLEDON 3"/>
    <property type="match status" value="1"/>
</dbReference>
<evidence type="ECO:0000256" key="2">
    <source>
        <dbReference type="SAM" id="MobiDB-lite"/>
    </source>
</evidence>
<dbReference type="GO" id="GO:0005737">
    <property type="term" value="C:cytoplasm"/>
    <property type="evidence" value="ECO:0007669"/>
    <property type="project" value="TreeGrafter"/>
</dbReference>
<dbReference type="Pfam" id="PF04484">
    <property type="entry name" value="QWRF"/>
    <property type="match status" value="1"/>
</dbReference>
<feature type="region of interest" description="Disordered" evidence="2">
    <location>
        <begin position="22"/>
        <end position="107"/>
    </location>
</feature>
<gene>
    <name evidence="3" type="ORF">E2562_027917</name>
</gene>
<sequence length="520" mass="56238">MAILRLCCSSRVKCSSIHACTRASPRARRGEEGSRPVRARSMAATAAQDPRHPSRRPLAPAAAHTPNSATACSTPRRGKPGPTSSSRHVSSPLCSATRHPPHATAAAATMRMRSLSVSFQGESFVYETPRAAPPRRPQPAAGPRPTRRRRGEAENERPQPPPQRGGLAAKPKGAADALARSLDCSLHRKESILAAVRLLRSSISTGDAGATPDADAATEHSGLADADTAPPSIPTQTRFWQETNSRLRRLPESGLHNPISTSRRPFLDGPMSATLLETSPSRRDGLDGREEARALVNAPSIISFATAVRRANKGEDKIEEAHRLRLLDNRHLQWRCLNAHADAATLARSCAAEKALHSAWKDISALCDNVSFKRSKLQLQKQQLKLFGILKGQISYLEEWSDIENNHSSSLSGAIKALEASTIRLPIVCGAKADAQGIKEAVSSALAKMDTMASSMWSLLSKVDGMSSMVFELAKVVSQEQMLLDQSRDLFSAVAVMHVKRCSLQAYILQGKKKLGQTQL</sequence>
<dbReference type="PANTHER" id="PTHR31807">
    <property type="entry name" value="AUGMIN FAMILY MEMBER"/>
    <property type="match status" value="1"/>
</dbReference>
<evidence type="ECO:0000313" key="4">
    <source>
        <dbReference type="Proteomes" id="UP000479710"/>
    </source>
</evidence>
<feature type="compositionally biased region" description="Polar residues" evidence="2">
    <location>
        <begin position="82"/>
        <end position="94"/>
    </location>
</feature>
<feature type="compositionally biased region" description="Low complexity" evidence="2">
    <location>
        <begin position="96"/>
        <end position="107"/>
    </location>
</feature>
<organism evidence="3 4">
    <name type="scientific">Oryza meyeriana var. granulata</name>
    <dbReference type="NCBI Taxonomy" id="110450"/>
    <lineage>
        <taxon>Eukaryota</taxon>
        <taxon>Viridiplantae</taxon>
        <taxon>Streptophyta</taxon>
        <taxon>Embryophyta</taxon>
        <taxon>Tracheophyta</taxon>
        <taxon>Spermatophyta</taxon>
        <taxon>Magnoliopsida</taxon>
        <taxon>Liliopsida</taxon>
        <taxon>Poales</taxon>
        <taxon>Poaceae</taxon>
        <taxon>BOP clade</taxon>
        <taxon>Oryzoideae</taxon>
        <taxon>Oryzeae</taxon>
        <taxon>Oryzinae</taxon>
        <taxon>Oryza</taxon>
        <taxon>Oryza meyeriana</taxon>
    </lineage>
</organism>
<evidence type="ECO:0000256" key="1">
    <source>
        <dbReference type="ARBA" id="ARBA00010016"/>
    </source>
</evidence>
<feature type="compositionally biased region" description="Low complexity" evidence="2">
    <location>
        <begin position="165"/>
        <end position="174"/>
    </location>
</feature>
<reference evidence="3 4" key="1">
    <citation type="submission" date="2019-11" db="EMBL/GenBank/DDBJ databases">
        <title>Whole genome sequence of Oryza granulata.</title>
        <authorList>
            <person name="Li W."/>
        </authorList>
    </citation>
    <scope>NUCLEOTIDE SEQUENCE [LARGE SCALE GENOMIC DNA]</scope>
    <source>
        <strain evidence="4">cv. Menghai</strain>
        <tissue evidence="3">Leaf</tissue>
    </source>
</reference>
<dbReference type="OrthoDB" id="1924320at2759"/>
<dbReference type="GO" id="GO:0005880">
    <property type="term" value="C:nuclear microtubule"/>
    <property type="evidence" value="ECO:0007669"/>
    <property type="project" value="TreeGrafter"/>
</dbReference>
<proteinExistence type="inferred from homology"/>
<dbReference type="EMBL" id="SPHZ02000002">
    <property type="protein sequence ID" value="KAF0930085.1"/>
    <property type="molecule type" value="Genomic_DNA"/>
</dbReference>
<name>A0A6G1EZS0_9ORYZ</name>
<dbReference type="AlphaFoldDB" id="A0A6G1EZS0"/>
<comment type="similarity">
    <text evidence="1">Belongs to the QWRF family.</text>
</comment>
<protein>
    <submittedName>
        <fullName evidence="3">Uncharacterized protein</fullName>
    </submittedName>
</protein>
<dbReference type="GO" id="GO:0051225">
    <property type="term" value="P:spindle assembly"/>
    <property type="evidence" value="ECO:0007669"/>
    <property type="project" value="TreeGrafter"/>
</dbReference>
<dbReference type="InterPro" id="IPR007573">
    <property type="entry name" value="QWRF"/>
</dbReference>
<evidence type="ECO:0000313" key="3">
    <source>
        <dbReference type="EMBL" id="KAF0930085.1"/>
    </source>
</evidence>
<feature type="region of interest" description="Disordered" evidence="2">
    <location>
        <begin position="127"/>
        <end position="174"/>
    </location>
</feature>
<feature type="compositionally biased region" description="Pro residues" evidence="2">
    <location>
        <begin position="131"/>
        <end position="142"/>
    </location>
</feature>
<dbReference type="GO" id="GO:0008017">
    <property type="term" value="F:microtubule binding"/>
    <property type="evidence" value="ECO:0007669"/>
    <property type="project" value="TreeGrafter"/>
</dbReference>
<accession>A0A6G1EZS0</accession>
<feature type="region of interest" description="Disordered" evidence="2">
    <location>
        <begin position="251"/>
        <end position="271"/>
    </location>
</feature>
<feature type="compositionally biased region" description="Low complexity" evidence="2">
    <location>
        <begin position="205"/>
        <end position="215"/>
    </location>
</feature>